<organism evidence="1 2">
    <name type="scientific">Rubellimicrobium rubrum</name>
    <dbReference type="NCBI Taxonomy" id="2585369"/>
    <lineage>
        <taxon>Bacteria</taxon>
        <taxon>Pseudomonadati</taxon>
        <taxon>Pseudomonadota</taxon>
        <taxon>Alphaproteobacteria</taxon>
        <taxon>Rhodobacterales</taxon>
        <taxon>Roseobacteraceae</taxon>
        <taxon>Rubellimicrobium</taxon>
    </lineage>
</organism>
<dbReference type="RefSeq" id="WP_139077628.1">
    <property type="nucleotide sequence ID" value="NZ_VDFU01000016.1"/>
</dbReference>
<proteinExistence type="predicted"/>
<dbReference type="OrthoDB" id="8378722at2"/>
<accession>A0A5C4MS31</accession>
<evidence type="ECO:0000313" key="1">
    <source>
        <dbReference type="EMBL" id="TNC48604.1"/>
    </source>
</evidence>
<dbReference type="AlphaFoldDB" id="A0A5C4MS31"/>
<dbReference type="EMBL" id="VDFU01000016">
    <property type="protein sequence ID" value="TNC48604.1"/>
    <property type="molecule type" value="Genomic_DNA"/>
</dbReference>
<gene>
    <name evidence="1" type="ORF">FHG66_13780</name>
</gene>
<sequence length="90" mass="9796">MTTRSTRSVVTFSRPFRIAGYEDDLPAGQYEMVVDEDLLEGVSFESYRRTATYLLIGGPAGGLGVAEMRPVDPRDMDAALARDQAEPAAP</sequence>
<keyword evidence="2" id="KW-1185">Reference proteome</keyword>
<reference evidence="1 2" key="1">
    <citation type="submission" date="2019-06" db="EMBL/GenBank/DDBJ databases">
        <title>YIM 131921 draft genome.</title>
        <authorList>
            <person name="Jiang L."/>
        </authorList>
    </citation>
    <scope>NUCLEOTIDE SEQUENCE [LARGE SCALE GENOMIC DNA]</scope>
    <source>
        <strain evidence="1 2">YIM 131921</strain>
    </source>
</reference>
<dbReference type="Proteomes" id="UP000305887">
    <property type="component" value="Unassembled WGS sequence"/>
</dbReference>
<protein>
    <submittedName>
        <fullName evidence="1">Uncharacterized protein</fullName>
    </submittedName>
</protein>
<name>A0A5C4MS31_9RHOB</name>
<evidence type="ECO:0000313" key="2">
    <source>
        <dbReference type="Proteomes" id="UP000305887"/>
    </source>
</evidence>
<comment type="caution">
    <text evidence="1">The sequence shown here is derived from an EMBL/GenBank/DDBJ whole genome shotgun (WGS) entry which is preliminary data.</text>
</comment>